<dbReference type="Pfam" id="PF00001">
    <property type="entry name" value="7tm_1"/>
    <property type="match status" value="1"/>
</dbReference>
<dbReference type="InterPro" id="IPR003909">
    <property type="entry name" value="GPR37_orph"/>
</dbReference>
<feature type="region of interest" description="Disordered" evidence="15">
    <location>
        <begin position="45"/>
        <end position="70"/>
    </location>
</feature>
<keyword evidence="14" id="KW-0966">Cell projection</keyword>
<evidence type="ECO:0000256" key="17">
    <source>
        <dbReference type="SAM" id="SignalP"/>
    </source>
</evidence>
<dbReference type="Proteomes" id="UP001434883">
    <property type="component" value="Unassembled WGS sequence"/>
</dbReference>
<dbReference type="SUPFAM" id="SSF81321">
    <property type="entry name" value="Family A G protein-coupled receptor-like"/>
    <property type="match status" value="1"/>
</dbReference>
<accession>A0ABV0RYL9</accession>
<evidence type="ECO:0000256" key="6">
    <source>
        <dbReference type="ARBA" id="ARBA00022843"/>
    </source>
</evidence>
<evidence type="ECO:0000256" key="2">
    <source>
        <dbReference type="ARBA" id="ARBA00004651"/>
    </source>
</evidence>
<evidence type="ECO:0000256" key="13">
    <source>
        <dbReference type="ARBA" id="ARBA00023224"/>
    </source>
</evidence>
<dbReference type="Gene3D" id="1.20.1070.10">
    <property type="entry name" value="Rhodopsin 7-helix transmembrane proteins"/>
    <property type="match status" value="1"/>
</dbReference>
<comment type="subcellular location">
    <subcellularLocation>
        <location evidence="2">Cell membrane</location>
        <topology evidence="2">Multi-pass membrane protein</topology>
    </subcellularLocation>
    <subcellularLocation>
        <location evidence="1">Cell projection</location>
    </subcellularLocation>
</comment>
<keyword evidence="9 16" id="KW-0472">Membrane</keyword>
<evidence type="ECO:0000256" key="7">
    <source>
        <dbReference type="ARBA" id="ARBA00022989"/>
    </source>
</evidence>
<evidence type="ECO:0000256" key="15">
    <source>
        <dbReference type="SAM" id="MobiDB-lite"/>
    </source>
</evidence>
<keyword evidence="13" id="KW-0807">Transducer</keyword>
<evidence type="ECO:0000259" key="18">
    <source>
        <dbReference type="PROSITE" id="PS50262"/>
    </source>
</evidence>
<keyword evidence="11" id="KW-0675">Receptor</keyword>
<keyword evidence="8" id="KW-0297">G-protein coupled receptor</keyword>
<dbReference type="InterPro" id="IPR017452">
    <property type="entry name" value="GPCR_Rhodpsn_7TM"/>
</dbReference>
<evidence type="ECO:0000313" key="19">
    <source>
        <dbReference type="EMBL" id="MEQ2213370.1"/>
    </source>
</evidence>
<reference evidence="19 20" key="1">
    <citation type="submission" date="2021-06" db="EMBL/GenBank/DDBJ databases">
        <authorList>
            <person name="Palmer J.M."/>
        </authorList>
    </citation>
    <scope>NUCLEOTIDE SEQUENCE [LARGE SCALE GENOMIC DNA]</scope>
    <source>
        <strain evidence="19 20">XC_2019</strain>
        <tissue evidence="19">Muscle</tissue>
    </source>
</reference>
<feature type="domain" description="G-protein coupled receptors family 1 profile" evidence="18">
    <location>
        <begin position="173"/>
        <end position="235"/>
    </location>
</feature>
<keyword evidence="10" id="KW-1015">Disulfide bond</keyword>
<dbReference type="PROSITE" id="PS50262">
    <property type="entry name" value="G_PROTEIN_RECEP_F1_2"/>
    <property type="match status" value="1"/>
</dbReference>
<dbReference type="PANTHER" id="PTHR46216:SF2">
    <property type="entry name" value="G PROTEIN-COUPLED RECEPTOR 37-LIKE 1B"/>
    <property type="match status" value="1"/>
</dbReference>
<dbReference type="InterPro" id="IPR000276">
    <property type="entry name" value="GPCR_Rhodpsn"/>
</dbReference>
<name>A0ABV0RYL9_9TELE</name>
<feature type="chain" id="PRO_5046788749" description="G-protein coupled receptors family 1 profile domain-containing protein" evidence="17">
    <location>
        <begin position="23"/>
        <end position="291"/>
    </location>
</feature>
<evidence type="ECO:0000256" key="4">
    <source>
        <dbReference type="ARBA" id="ARBA00022692"/>
    </source>
</evidence>
<evidence type="ECO:0000256" key="12">
    <source>
        <dbReference type="ARBA" id="ARBA00023180"/>
    </source>
</evidence>
<proteinExistence type="predicted"/>
<evidence type="ECO:0000256" key="14">
    <source>
        <dbReference type="ARBA" id="ARBA00023273"/>
    </source>
</evidence>
<evidence type="ECO:0000256" key="9">
    <source>
        <dbReference type="ARBA" id="ARBA00023136"/>
    </source>
</evidence>
<protein>
    <recommendedName>
        <fullName evidence="18">G-protein coupled receptors family 1 profile domain-containing protein</fullName>
    </recommendedName>
</protein>
<feature type="transmembrane region" description="Helical" evidence="16">
    <location>
        <begin position="154"/>
        <end position="181"/>
    </location>
</feature>
<dbReference type="PANTHER" id="PTHR46216">
    <property type="entry name" value="PROSAPOSIN RECEPTOR GPR37 FAMILY MEMBER"/>
    <property type="match status" value="1"/>
</dbReference>
<keyword evidence="20" id="KW-1185">Reference proteome</keyword>
<evidence type="ECO:0000256" key="11">
    <source>
        <dbReference type="ARBA" id="ARBA00023170"/>
    </source>
</evidence>
<feature type="transmembrane region" description="Helical" evidence="16">
    <location>
        <begin position="193"/>
        <end position="214"/>
    </location>
</feature>
<feature type="signal peptide" evidence="17">
    <location>
        <begin position="1"/>
        <end position="22"/>
    </location>
</feature>
<evidence type="ECO:0000256" key="3">
    <source>
        <dbReference type="ARBA" id="ARBA00022475"/>
    </source>
</evidence>
<dbReference type="EMBL" id="JAHRIN010061693">
    <property type="protein sequence ID" value="MEQ2213370.1"/>
    <property type="molecule type" value="Genomic_DNA"/>
</dbReference>
<evidence type="ECO:0000256" key="16">
    <source>
        <dbReference type="SAM" id="Phobius"/>
    </source>
</evidence>
<keyword evidence="12" id="KW-0325">Glycoprotein</keyword>
<keyword evidence="6" id="KW-0832">Ubl conjugation</keyword>
<evidence type="ECO:0000256" key="10">
    <source>
        <dbReference type="ARBA" id="ARBA00023157"/>
    </source>
</evidence>
<sequence>MAPSLVFLLCLYFPLQFIHVKSVEQQDKQQRSTHKSSYSVQLKALRSGKQLQTADDTYNPEESPPLPDMVDLDLERRLRLARGADEDEQQSTFSHSFENEWVTTPQVTEFSNTTKVEITNNHRDETNIHTNASNSDDEGPGLFNPFYPLAKSSYVAYVVLFLAGLVLAVGVVANMAVMCVVWNNYYMRSAWNYLLASIAFWDFLVLVVCLPVVVLNHLSNRRILGDITCRMVPYMEGCRIKDKHTTKNPAQPRQHIRVLDGVCGARDRTKSCFGAFMHHCSLGVGKDWPHW</sequence>
<evidence type="ECO:0000256" key="5">
    <source>
        <dbReference type="ARBA" id="ARBA00022729"/>
    </source>
</evidence>
<evidence type="ECO:0000256" key="8">
    <source>
        <dbReference type="ARBA" id="ARBA00023040"/>
    </source>
</evidence>
<keyword evidence="7 16" id="KW-1133">Transmembrane helix</keyword>
<evidence type="ECO:0000313" key="20">
    <source>
        <dbReference type="Proteomes" id="UP001434883"/>
    </source>
</evidence>
<keyword evidence="4 16" id="KW-0812">Transmembrane</keyword>
<gene>
    <name evidence="19" type="ORF">XENOCAPTIV_013839</name>
</gene>
<comment type="caution">
    <text evidence="19">The sequence shown here is derived from an EMBL/GenBank/DDBJ whole genome shotgun (WGS) entry which is preliminary data.</text>
</comment>
<keyword evidence="5 17" id="KW-0732">Signal</keyword>
<organism evidence="19 20">
    <name type="scientific">Xenoophorus captivus</name>
    <dbReference type="NCBI Taxonomy" id="1517983"/>
    <lineage>
        <taxon>Eukaryota</taxon>
        <taxon>Metazoa</taxon>
        <taxon>Chordata</taxon>
        <taxon>Craniata</taxon>
        <taxon>Vertebrata</taxon>
        <taxon>Euteleostomi</taxon>
        <taxon>Actinopterygii</taxon>
        <taxon>Neopterygii</taxon>
        <taxon>Teleostei</taxon>
        <taxon>Neoteleostei</taxon>
        <taxon>Acanthomorphata</taxon>
        <taxon>Ovalentaria</taxon>
        <taxon>Atherinomorphae</taxon>
        <taxon>Cyprinodontiformes</taxon>
        <taxon>Goodeidae</taxon>
        <taxon>Xenoophorus</taxon>
    </lineage>
</organism>
<evidence type="ECO:0000256" key="1">
    <source>
        <dbReference type="ARBA" id="ARBA00004316"/>
    </source>
</evidence>
<keyword evidence="3" id="KW-1003">Cell membrane</keyword>